<dbReference type="Pfam" id="PF03328">
    <property type="entry name" value="HpcH_HpaI"/>
    <property type="match status" value="1"/>
</dbReference>
<dbReference type="GO" id="GO:0005737">
    <property type="term" value="C:cytoplasm"/>
    <property type="evidence" value="ECO:0007669"/>
    <property type="project" value="TreeGrafter"/>
</dbReference>
<dbReference type="PANTHER" id="PTHR30502:SF0">
    <property type="entry name" value="PHOSPHOENOLPYRUVATE CARBOXYLASE FAMILY PROTEIN"/>
    <property type="match status" value="1"/>
</dbReference>
<dbReference type="InterPro" id="IPR040442">
    <property type="entry name" value="Pyrv_kinase-like_dom_sf"/>
</dbReference>
<reference evidence="5" key="1">
    <citation type="submission" date="2024-07" db="EMBL/GenBank/DDBJ databases">
        <authorList>
            <person name="Yu S.T."/>
        </authorList>
    </citation>
    <scope>NUCLEOTIDE SEQUENCE</scope>
    <source>
        <strain evidence="5">R39</strain>
    </source>
</reference>
<dbReference type="GO" id="GO:0016832">
    <property type="term" value="F:aldehyde-lyase activity"/>
    <property type="evidence" value="ECO:0007669"/>
    <property type="project" value="TreeGrafter"/>
</dbReference>
<evidence type="ECO:0000313" key="5">
    <source>
        <dbReference type="EMBL" id="XDQ43394.1"/>
    </source>
</evidence>
<proteinExistence type="inferred from homology"/>
<name>A0AB39QLX6_9ACTN</name>
<feature type="domain" description="HpcH/HpaI aldolase/citrate lyase" evidence="4">
    <location>
        <begin position="22"/>
        <end position="241"/>
    </location>
</feature>
<dbReference type="InterPro" id="IPR050251">
    <property type="entry name" value="HpcH-HpaI_aldolase"/>
</dbReference>
<dbReference type="RefSeq" id="WP_369222534.1">
    <property type="nucleotide sequence ID" value="NZ_CP163441.1"/>
</dbReference>
<dbReference type="InterPro" id="IPR005000">
    <property type="entry name" value="Aldolase/citrate-lyase_domain"/>
</dbReference>
<dbReference type="GO" id="GO:0046872">
    <property type="term" value="F:metal ion binding"/>
    <property type="evidence" value="ECO:0007669"/>
    <property type="project" value="UniProtKB-KW"/>
</dbReference>
<dbReference type="PANTHER" id="PTHR30502">
    <property type="entry name" value="2-KETO-3-DEOXY-L-RHAMNONATE ALDOLASE"/>
    <property type="match status" value="1"/>
</dbReference>
<evidence type="ECO:0000259" key="4">
    <source>
        <dbReference type="Pfam" id="PF03328"/>
    </source>
</evidence>
<evidence type="ECO:0000256" key="3">
    <source>
        <dbReference type="ARBA" id="ARBA00023239"/>
    </source>
</evidence>
<dbReference type="AlphaFoldDB" id="A0AB39QLX6"/>
<dbReference type="InterPro" id="IPR015813">
    <property type="entry name" value="Pyrv/PenolPyrv_kinase-like_dom"/>
</dbReference>
<dbReference type="EMBL" id="CP163441">
    <property type="protein sequence ID" value="XDQ43394.1"/>
    <property type="molecule type" value="Genomic_DNA"/>
</dbReference>
<protein>
    <submittedName>
        <fullName evidence="5">HpcH/HpaI aldolase/citrate lyase family protein</fullName>
    </submittedName>
</protein>
<dbReference type="SUPFAM" id="SSF51621">
    <property type="entry name" value="Phosphoenolpyruvate/pyruvate domain"/>
    <property type="match status" value="1"/>
</dbReference>
<sequence>MKRAALGNGNPVLYHQSLPSFSMPEWAAAAGYDGVVLDLQHGELGLDAACGILRSLPRDNAYAYARVGSLDAAPVLRLLDSGARGIIAPTVESRSQTEALVAATKYPPAGNRSLGPSRPALYPAAPGDPADSYTEAGNRAVSAIAQIETKAGLDRAEEIVSTPGLDSVYIGPADLAVSYGMPGRGDWADGPVREAIAYLREVTTAHGVTLGIYSGRPEYTAGLFAEGLVDYVALGIDLVLLNRAFGDTIAALKAARSTGSTS</sequence>
<comment type="similarity">
    <text evidence="1">Belongs to the HpcH/HpaI aldolase family.</text>
</comment>
<accession>A0AB39QLX6</accession>
<dbReference type="Gene3D" id="3.20.20.60">
    <property type="entry name" value="Phosphoenolpyruvate-binding domains"/>
    <property type="match status" value="1"/>
</dbReference>
<gene>
    <name evidence="5" type="ORF">AB5J52_14615</name>
</gene>
<organism evidence="5">
    <name type="scientific">Streptomyces sp. R39</name>
    <dbReference type="NCBI Taxonomy" id="3238631"/>
    <lineage>
        <taxon>Bacteria</taxon>
        <taxon>Bacillati</taxon>
        <taxon>Actinomycetota</taxon>
        <taxon>Actinomycetes</taxon>
        <taxon>Kitasatosporales</taxon>
        <taxon>Streptomycetaceae</taxon>
        <taxon>Streptomyces</taxon>
    </lineage>
</organism>
<evidence type="ECO:0000256" key="2">
    <source>
        <dbReference type="ARBA" id="ARBA00022723"/>
    </source>
</evidence>
<keyword evidence="3 5" id="KW-0456">Lyase</keyword>
<keyword evidence="2" id="KW-0479">Metal-binding</keyword>
<evidence type="ECO:0000256" key="1">
    <source>
        <dbReference type="ARBA" id="ARBA00005568"/>
    </source>
</evidence>